<sequence length="259" mass="28092">MDSPDFRRIEAQFNQAALGLVGPLGVPLTAADLAVTAGVTLGGRAAAALARLLPGRTAGVASRAVNAVDTANCPNSFSPETKVATAAGMAAIAAVVAGTPVLAYNEQTGKNEYRPVLEQVTQGVTEKRVTYLTLRDDESGLTETLTTTKGHPYNHHPILDKWAAANIPGYVSRKADAPTIALTLDQHKAAHAVQFDWLEEVTGKRTFQGIDWTKITPRQIDDLMDRMYAAAGVPESVRMDYRRVWNQYIYEGRWSLPCR</sequence>
<gene>
    <name evidence="2" type="primary">yokI</name>
    <name evidence="2" type="ORF">Mterra_01359</name>
</gene>
<dbReference type="AlphaFoldDB" id="A0A399EVW9"/>
<accession>A0A399EVW9</accession>
<proteinExistence type="predicted"/>
<dbReference type="EMBL" id="QXDL01000043">
    <property type="protein sequence ID" value="RIH86692.1"/>
    <property type="molecule type" value="Genomic_DNA"/>
</dbReference>
<evidence type="ECO:0000259" key="1">
    <source>
        <dbReference type="Pfam" id="PF15652"/>
    </source>
</evidence>
<dbReference type="InterPro" id="IPR028900">
    <property type="entry name" value="Tox-SHH_dom"/>
</dbReference>
<dbReference type="EC" id="3.1.-.-" evidence="2"/>
<evidence type="ECO:0000313" key="3">
    <source>
        <dbReference type="Proteomes" id="UP000265715"/>
    </source>
</evidence>
<dbReference type="Pfam" id="PF15652">
    <property type="entry name" value="Tox-SHH"/>
    <property type="match status" value="1"/>
</dbReference>
<dbReference type="Proteomes" id="UP000265715">
    <property type="component" value="Unassembled WGS sequence"/>
</dbReference>
<dbReference type="Gene3D" id="2.170.16.10">
    <property type="entry name" value="Hedgehog/Intein (Hint) domain"/>
    <property type="match status" value="1"/>
</dbReference>
<organism evidence="2 3">
    <name type="scientific">Calidithermus terrae</name>
    <dbReference type="NCBI Taxonomy" id="1408545"/>
    <lineage>
        <taxon>Bacteria</taxon>
        <taxon>Thermotogati</taxon>
        <taxon>Deinococcota</taxon>
        <taxon>Deinococci</taxon>
        <taxon>Thermales</taxon>
        <taxon>Thermaceae</taxon>
        <taxon>Calidithermus</taxon>
    </lineage>
</organism>
<feature type="domain" description="Tox-SHH" evidence="1">
    <location>
        <begin position="154"/>
        <end position="248"/>
    </location>
</feature>
<dbReference type="GO" id="GO:0016787">
    <property type="term" value="F:hydrolase activity"/>
    <property type="evidence" value="ECO:0007669"/>
    <property type="project" value="UniProtKB-KW"/>
</dbReference>
<evidence type="ECO:0000313" key="2">
    <source>
        <dbReference type="EMBL" id="RIH86692.1"/>
    </source>
</evidence>
<comment type="caution">
    <text evidence="2">The sequence shown here is derived from an EMBL/GenBank/DDBJ whole genome shotgun (WGS) entry which is preliminary data.</text>
</comment>
<reference evidence="2 3" key="1">
    <citation type="submission" date="2018-08" db="EMBL/GenBank/DDBJ databases">
        <title>Meiothermus terrae DSM 26712 genome sequencing project.</title>
        <authorList>
            <person name="Da Costa M.S."/>
            <person name="Albuquerque L."/>
            <person name="Raposo P."/>
            <person name="Froufe H.J.C."/>
            <person name="Barroso C.S."/>
            <person name="Egas C."/>
        </authorList>
    </citation>
    <scope>NUCLEOTIDE SEQUENCE [LARGE SCALE GENOMIC DNA]</scope>
    <source>
        <strain evidence="2 3">DSM 26712</strain>
    </source>
</reference>
<dbReference type="OrthoDB" id="7182479at2"/>
<dbReference type="RefSeq" id="WP_119314516.1">
    <property type="nucleotide sequence ID" value="NZ_QXDL01000043.1"/>
</dbReference>
<keyword evidence="2" id="KW-0378">Hydrolase</keyword>
<keyword evidence="3" id="KW-1185">Reference proteome</keyword>
<name>A0A399EVW9_9DEIN</name>
<protein>
    <submittedName>
        <fullName evidence="2">Putative ribonuclease YokI</fullName>
        <ecNumber evidence="2">3.1.-.-</ecNumber>
    </submittedName>
</protein>